<evidence type="ECO:0000313" key="3">
    <source>
        <dbReference type="Proteomes" id="UP000076276"/>
    </source>
</evidence>
<dbReference type="STRING" id="1806892.AZH43_10190"/>
<sequence>MLKENQDTTSSPALDSYAGDVAASTAGADAALMKEPALAKSYALFEHLKSNFFNEMRDDQAISGDACGRIEQWLSQYNIDELNALNQRAKEHFLYEGITFTVYGDEQGTARTIPYDLIPRIIAKKQWNTIASGSAQRVQALNLFLHDIYHQQNILKSGIVPELQVLTHEAYQPHMYQHSLKGKIYSQISGIDIIRDNKGEFYVLEDNLRTPSGVSYMLESRKISQKLMPDLCRQSNILGIEQYPQLLKEMLAENAYCDHPFIVVLTPGRYNSAYYEHAFLAREMDVPLVTSRDLFVENDKVYVKTIKGRQQVDVIYRRVDDAFLDPLCFKPDSTLGVAGLMSAYLNRNVVLANAPGTGVADDKSIYPYVDKMIRFYLGEQPILKNVPTYQCREQQDLDYVIAHLDQLVVKEAQGSGGYGMLIGPQASPQQIALFKQKVLAAPHLYIAQPTLDLSVCPTLTHFGAAERHIDLRPFVLSSPYRTEIVPGGLTRVAMQPGSLVVNSSQGGGIKDTWIVDNLHS</sequence>
<dbReference type="InterPro" id="IPR025841">
    <property type="entry name" value="CP_ATPgrasp_2"/>
</dbReference>
<dbReference type="PANTHER" id="PTHR34595:SF7">
    <property type="entry name" value="SLL1039 PROTEIN"/>
    <property type="match status" value="1"/>
</dbReference>
<gene>
    <name evidence="2" type="ORF">AZH43_10190</name>
</gene>
<dbReference type="Proteomes" id="UP000076276">
    <property type="component" value="Unassembled WGS sequence"/>
</dbReference>
<evidence type="ECO:0000313" key="2">
    <source>
        <dbReference type="EMBL" id="KYQ72532.1"/>
    </source>
</evidence>
<proteinExistence type="predicted"/>
<dbReference type="SUPFAM" id="SSF56059">
    <property type="entry name" value="Glutathione synthetase ATP-binding domain-like"/>
    <property type="match status" value="1"/>
</dbReference>
<organism evidence="2 3">
    <name type="scientific">Acinetobacter pragensis</name>
    <dbReference type="NCBI Taxonomy" id="1806892"/>
    <lineage>
        <taxon>Bacteria</taxon>
        <taxon>Pseudomonadati</taxon>
        <taxon>Pseudomonadota</taxon>
        <taxon>Gammaproteobacteria</taxon>
        <taxon>Moraxellales</taxon>
        <taxon>Moraxellaceae</taxon>
        <taxon>Acinetobacter</taxon>
    </lineage>
</organism>
<dbReference type="OrthoDB" id="9804079at2"/>
<accession>A0A151Y3B3</accession>
<dbReference type="Pfam" id="PF14403">
    <property type="entry name" value="CP_ATPgrasp_2"/>
    <property type="match status" value="1"/>
</dbReference>
<feature type="domain" description="Circularly permuted ATP-grasp type 2" evidence="1">
    <location>
        <begin position="119"/>
        <end position="493"/>
    </location>
</feature>
<dbReference type="InterPro" id="IPR051680">
    <property type="entry name" value="ATP-dep_Glu-Cys_Ligase-2"/>
</dbReference>
<dbReference type="Gene3D" id="3.40.50.11290">
    <property type="match status" value="1"/>
</dbReference>
<keyword evidence="3" id="KW-1185">Reference proteome</keyword>
<dbReference type="AlphaFoldDB" id="A0A151Y3B3"/>
<dbReference type="InterPro" id="IPR016450">
    <property type="entry name" value="UCP005522"/>
</dbReference>
<reference evidence="2 3" key="1">
    <citation type="submission" date="2016-03" db="EMBL/GenBank/DDBJ databases">
        <title>Acinetobacter genomospecies 28 strain ANC 4149.</title>
        <authorList>
            <person name="Radolfova-Krizova L."/>
            <person name="Nemec A."/>
        </authorList>
    </citation>
    <scope>NUCLEOTIDE SEQUENCE [LARGE SCALE GENOMIC DNA]</scope>
    <source>
        <strain evidence="2 3">ANC 4149</strain>
    </source>
</reference>
<evidence type="ECO:0000259" key="1">
    <source>
        <dbReference type="Pfam" id="PF14403"/>
    </source>
</evidence>
<dbReference type="RefSeq" id="WP_067668063.1">
    <property type="nucleotide sequence ID" value="NZ_CBCSIK010000009.1"/>
</dbReference>
<dbReference type="EMBL" id="LUAW01000015">
    <property type="protein sequence ID" value="KYQ72532.1"/>
    <property type="molecule type" value="Genomic_DNA"/>
</dbReference>
<dbReference type="Gene3D" id="3.30.1490.270">
    <property type="match status" value="1"/>
</dbReference>
<name>A0A151Y3B3_9GAMM</name>
<dbReference type="PANTHER" id="PTHR34595">
    <property type="entry name" value="BLR5612 PROTEIN"/>
    <property type="match status" value="1"/>
</dbReference>
<protein>
    <recommendedName>
        <fullName evidence="1">Circularly permuted ATP-grasp type 2 domain-containing protein</fullName>
    </recommendedName>
</protein>
<dbReference type="PIRSF" id="PIRSF005522">
    <property type="entry name" value="UCP005522"/>
    <property type="match status" value="1"/>
</dbReference>
<comment type="caution">
    <text evidence="2">The sequence shown here is derived from an EMBL/GenBank/DDBJ whole genome shotgun (WGS) entry which is preliminary data.</text>
</comment>